<comment type="subunit">
    <text evidence="4">Interacts with COX5B; this interaction may contribute to localize PYROXD2 to the inner face of the inner mitochondrial membrane.</text>
</comment>
<evidence type="ECO:0000259" key="6">
    <source>
        <dbReference type="Pfam" id="PF01593"/>
    </source>
</evidence>
<name>A0AAN9GJP4_9CAEN</name>
<keyword evidence="8" id="KW-1185">Reference proteome</keyword>
<dbReference type="EMBL" id="JBAMIC010000003">
    <property type="protein sequence ID" value="KAK7110479.1"/>
    <property type="molecule type" value="Genomic_DNA"/>
</dbReference>
<protein>
    <recommendedName>
        <fullName evidence="5">Pyridine nucleotide-disulfide oxidoreductase domain-containing protein 2</fullName>
    </recommendedName>
</protein>
<sequence length="576" mass="62714">MNSLAKLTAPRQFSVLRHFHSSVNKQCLQSLKTSYDAVVIGGGHNGLIAAAYLQKSGQKVCVLERRHVLGGAAVTEEIVPGFKFSRASYLLSLLRPQIVQDLELKKYGLKVYLRDPSSYTPLRKPGGKNGTARSLLLGRDHEENMKQIAQFSEKDAQAFGMYENHLDRIGSAITPLLDAPPPSLEISFKHIKQSLQSIFLLLSTASHLGNDLPAFYDLMTAPGQKVLNKWFESEPLRATLATDSVIGAMTSPLLPGSAYVLLHHVMGELEGVKGAWGYVEGGMGTVSKAIANCAQDHGAELFCDKPVAQIITKGDKVTGVVLEDRTEVKAKLVLSNATPKVTFIDLLPRGVLPAEHRKAMEHVDYTSPVTKINVAVDRIPNFTADPNVRDKEPMPHHRCTIHLNCEDSALIHDAYLDAQRGELPTKPMIEMVIPSSLDPTIAPPGKHVVLLFTQYTPYTLAGGRTWDDDTRNKYADSVFDTIEDYAPGFKSSVIDRDILSPPDLERIFGLTGGNIFHGAMSLDQLYLARPTPLVSNYRCPIAGLYICGSGAHPGGGVMGSAGRLAAQVALADVKHL</sequence>
<comment type="similarity">
    <text evidence="2">Belongs to the carotenoid/retinoid oxidoreductase family.</text>
</comment>
<dbReference type="PANTHER" id="PTHR10668:SF103">
    <property type="entry name" value="PYRIDINE NUCLEOTIDE-DISULFIDE OXIDOREDUCTASE DOMAIN-CONTAINING PROTEIN 2"/>
    <property type="match status" value="1"/>
</dbReference>
<evidence type="ECO:0000256" key="2">
    <source>
        <dbReference type="ARBA" id="ARBA00006046"/>
    </source>
</evidence>
<gene>
    <name evidence="7" type="ORF">V1264_014345</name>
</gene>
<dbReference type="GO" id="GO:0005759">
    <property type="term" value="C:mitochondrial matrix"/>
    <property type="evidence" value="ECO:0007669"/>
    <property type="project" value="UniProtKB-SubCell"/>
</dbReference>
<evidence type="ECO:0000313" key="7">
    <source>
        <dbReference type="EMBL" id="KAK7110479.1"/>
    </source>
</evidence>
<dbReference type="SUPFAM" id="SSF51905">
    <property type="entry name" value="FAD/NAD(P)-binding domain"/>
    <property type="match status" value="1"/>
</dbReference>
<reference evidence="7 8" key="1">
    <citation type="submission" date="2024-02" db="EMBL/GenBank/DDBJ databases">
        <title>Chromosome-scale genome assembly of the rough periwinkle Littorina saxatilis.</title>
        <authorList>
            <person name="De Jode A."/>
            <person name="Faria R."/>
            <person name="Formenti G."/>
            <person name="Sims Y."/>
            <person name="Smith T.P."/>
            <person name="Tracey A."/>
            <person name="Wood J.M.D."/>
            <person name="Zagrodzka Z.B."/>
            <person name="Johannesson K."/>
            <person name="Butlin R.K."/>
            <person name="Leder E.H."/>
        </authorList>
    </citation>
    <scope>NUCLEOTIDE SEQUENCE [LARGE SCALE GENOMIC DNA]</scope>
    <source>
        <strain evidence="7">Snail1</strain>
        <tissue evidence="7">Muscle</tissue>
    </source>
</reference>
<organism evidence="7 8">
    <name type="scientific">Littorina saxatilis</name>
    <dbReference type="NCBI Taxonomy" id="31220"/>
    <lineage>
        <taxon>Eukaryota</taxon>
        <taxon>Metazoa</taxon>
        <taxon>Spiralia</taxon>
        <taxon>Lophotrochozoa</taxon>
        <taxon>Mollusca</taxon>
        <taxon>Gastropoda</taxon>
        <taxon>Caenogastropoda</taxon>
        <taxon>Littorinimorpha</taxon>
        <taxon>Littorinoidea</taxon>
        <taxon>Littorinidae</taxon>
        <taxon>Littorina</taxon>
    </lineage>
</organism>
<feature type="domain" description="Amine oxidase" evidence="6">
    <location>
        <begin position="46"/>
        <end position="396"/>
    </location>
</feature>
<dbReference type="Gene3D" id="3.50.50.60">
    <property type="entry name" value="FAD/NAD(P)-binding domain"/>
    <property type="match status" value="2"/>
</dbReference>
<evidence type="ECO:0000313" key="8">
    <source>
        <dbReference type="Proteomes" id="UP001374579"/>
    </source>
</evidence>
<dbReference type="InterPro" id="IPR002937">
    <property type="entry name" value="Amino_oxidase"/>
</dbReference>
<evidence type="ECO:0000256" key="1">
    <source>
        <dbReference type="ARBA" id="ARBA00004305"/>
    </source>
</evidence>
<comment type="caution">
    <text evidence="7">The sequence shown here is derived from an EMBL/GenBank/DDBJ whole genome shotgun (WGS) entry which is preliminary data.</text>
</comment>
<dbReference type="AlphaFoldDB" id="A0AAN9GJP4"/>
<accession>A0AAN9GJP4</accession>
<dbReference type="GO" id="GO:0016491">
    <property type="term" value="F:oxidoreductase activity"/>
    <property type="evidence" value="ECO:0007669"/>
    <property type="project" value="InterPro"/>
</dbReference>
<dbReference type="Pfam" id="PF01593">
    <property type="entry name" value="Amino_oxidase"/>
    <property type="match status" value="1"/>
</dbReference>
<evidence type="ECO:0000256" key="4">
    <source>
        <dbReference type="ARBA" id="ARBA00038825"/>
    </source>
</evidence>
<dbReference type="Proteomes" id="UP001374579">
    <property type="component" value="Unassembled WGS sequence"/>
</dbReference>
<comment type="function">
    <text evidence="3">Probable oxidoreductase that may play a role as regulator of mitochondrial function.</text>
</comment>
<evidence type="ECO:0000256" key="5">
    <source>
        <dbReference type="ARBA" id="ARBA00040298"/>
    </source>
</evidence>
<dbReference type="InterPro" id="IPR036188">
    <property type="entry name" value="FAD/NAD-bd_sf"/>
</dbReference>
<comment type="subcellular location">
    <subcellularLocation>
        <location evidence="1">Mitochondrion matrix</location>
    </subcellularLocation>
</comment>
<evidence type="ECO:0000256" key="3">
    <source>
        <dbReference type="ARBA" id="ARBA00037217"/>
    </source>
</evidence>
<dbReference type="PANTHER" id="PTHR10668">
    <property type="entry name" value="PHYTOENE DEHYDROGENASE"/>
    <property type="match status" value="1"/>
</dbReference>
<proteinExistence type="inferred from homology"/>